<protein>
    <recommendedName>
        <fullName evidence="1">AAA+ ATPase domain-containing protein</fullName>
    </recommendedName>
</protein>
<gene>
    <name evidence="2" type="ORF">Pla100_23300</name>
</gene>
<dbReference type="SMART" id="SM00382">
    <property type="entry name" value="AAA"/>
    <property type="match status" value="1"/>
</dbReference>
<dbReference type="OrthoDB" id="580795at2"/>
<dbReference type="RefSeq" id="WP_146577824.1">
    <property type="nucleotide sequence ID" value="NZ_SJPM01000004.1"/>
</dbReference>
<feature type="domain" description="AAA+ ATPase" evidence="1">
    <location>
        <begin position="314"/>
        <end position="451"/>
    </location>
</feature>
<dbReference type="Gene3D" id="3.40.50.300">
    <property type="entry name" value="P-loop containing nucleotide triphosphate hydrolases"/>
    <property type="match status" value="1"/>
</dbReference>
<evidence type="ECO:0000313" key="3">
    <source>
        <dbReference type="Proteomes" id="UP000316213"/>
    </source>
</evidence>
<reference evidence="2 3" key="1">
    <citation type="submission" date="2019-02" db="EMBL/GenBank/DDBJ databases">
        <title>Deep-cultivation of Planctomycetes and their phenomic and genomic characterization uncovers novel biology.</title>
        <authorList>
            <person name="Wiegand S."/>
            <person name="Jogler M."/>
            <person name="Boedeker C."/>
            <person name="Pinto D."/>
            <person name="Vollmers J."/>
            <person name="Rivas-Marin E."/>
            <person name="Kohn T."/>
            <person name="Peeters S.H."/>
            <person name="Heuer A."/>
            <person name="Rast P."/>
            <person name="Oberbeckmann S."/>
            <person name="Bunk B."/>
            <person name="Jeske O."/>
            <person name="Meyerdierks A."/>
            <person name="Storesund J.E."/>
            <person name="Kallscheuer N."/>
            <person name="Luecker S."/>
            <person name="Lage O.M."/>
            <person name="Pohl T."/>
            <person name="Merkel B.J."/>
            <person name="Hornburger P."/>
            <person name="Mueller R.-W."/>
            <person name="Bruemmer F."/>
            <person name="Labrenz M."/>
            <person name="Spormann A.M."/>
            <person name="Op Den Camp H."/>
            <person name="Overmann J."/>
            <person name="Amann R."/>
            <person name="Jetten M.S.M."/>
            <person name="Mascher T."/>
            <person name="Medema M.H."/>
            <person name="Devos D.P."/>
            <person name="Kaster A.-K."/>
            <person name="Ovreas L."/>
            <person name="Rohde M."/>
            <person name="Galperin M.Y."/>
            <person name="Jogler C."/>
        </authorList>
    </citation>
    <scope>NUCLEOTIDE SEQUENCE [LARGE SCALE GENOMIC DNA]</scope>
    <source>
        <strain evidence="2 3">Pla100</strain>
    </source>
</reference>
<keyword evidence="3" id="KW-1185">Reference proteome</keyword>
<name>A0A5C6ACM9_9BACT</name>
<dbReference type="Proteomes" id="UP000316213">
    <property type="component" value="Unassembled WGS sequence"/>
</dbReference>
<dbReference type="EMBL" id="SJPM01000004">
    <property type="protein sequence ID" value="TWT97180.1"/>
    <property type="molecule type" value="Genomic_DNA"/>
</dbReference>
<evidence type="ECO:0000259" key="1">
    <source>
        <dbReference type="SMART" id="SM00382"/>
    </source>
</evidence>
<dbReference type="InterPro" id="IPR027417">
    <property type="entry name" value="P-loop_NTPase"/>
</dbReference>
<dbReference type="SUPFAM" id="SSF52540">
    <property type="entry name" value="P-loop containing nucleoside triphosphate hydrolases"/>
    <property type="match status" value="1"/>
</dbReference>
<accession>A0A5C6ACM9</accession>
<proteinExistence type="predicted"/>
<organism evidence="2 3">
    <name type="scientific">Neorhodopirellula pilleata</name>
    <dbReference type="NCBI Taxonomy" id="2714738"/>
    <lineage>
        <taxon>Bacteria</taxon>
        <taxon>Pseudomonadati</taxon>
        <taxon>Planctomycetota</taxon>
        <taxon>Planctomycetia</taxon>
        <taxon>Pirellulales</taxon>
        <taxon>Pirellulaceae</taxon>
        <taxon>Neorhodopirellula</taxon>
    </lineage>
</organism>
<evidence type="ECO:0000313" key="2">
    <source>
        <dbReference type="EMBL" id="TWT97180.1"/>
    </source>
</evidence>
<comment type="caution">
    <text evidence="2">The sequence shown here is derived from an EMBL/GenBank/DDBJ whole genome shotgun (WGS) entry which is preliminary data.</text>
</comment>
<sequence length="1694" mass="190532">MGKTTKRISSPISTGGGGNEFERHTDAYWLALLAVRSIPPILIDCVVEEVHLQAEHLGWDTDDTLIVGRTAKGGLRRLACQVKRSFRISANDSECCKTIIDFWGDFNSGSRFDPETDRLAVVTLRGTNRLLGDFGSLLQLARSSRDAYDFARRLLTPGMINADAIRDCDAICQILSVCESRAVSRQDLWPFLKALHILSLDLASETKASESHVKAMLAIAAKGTDRLADAETSWKDLLVEVGDGMQNAKSYGREDLPHSVRERIGGIDSRQELIVTRMREHSQPILANIHTTIDGEFHLDRDEIVQKALNSSLQSRIVVITGPAGSGKSAIAKEVFVHITEDCTGFCLGASELARPHIDETLVAAHVSANHAELAGIFVSQRRKLVLIESVERLLEAADRAAFAHLLQMIEGDPTWQLILTCRDYSSAIVQSSLLARTSVGYSVVEVPKLTDAEVDAVARKFPIIRELAASEPLRRLLRSPFVLSKVISMKWEAATSLPATEREFRRMFWSQIVRADDQQTDGMPGRRESVFLEICIERANRLTESVSIRGKDEAATMTLRNDSLLSHGSDGPNFAFPSHDVLEDWAIIHWIEDHFQDCESQILELQQRLGTAPAIRRGYRKWLNELAESEETQIAEIFADVVNASTVDQGFADDTIIAILKSSHVASFLVEHETMLFSQNKALLRRVIHLTRMACRMPPPYVAGGWNGLIQQPVGRVWCTLLGLIKKHIADFGEDDLPLLVGFVEEASMAEEGDGGYPDGAESMVSIAWSLLPLLDNFSGRAQQKCLLGVIARFPRCQAARFLAKLSPERDDEEVDDVFDRDDFLELIFFGFQGVPSCRDFPAETLAAFLREVKADQRELDGYQGVGIQQSAMFGLTHDYHRWSHYASAYNGPFNSLLQFHPETALDELIRFVNERTERYATRPITNQYLSRPDRVSMELPDDTTVEQWFDRELWTIYRGRTGPVVLQSALMALERWLLNAAERSPDLLDNLLLKILAGSNSCSLAAVVAAVAAAHPRIARETVFTLLGSPQSLWMDHYRFALDQTSPPTAFNLPTHDPIRDVFLNERRIANQQPHRIRDIETAVFELQFGPDRERIQKRIDTYLDQLPEEGKRSDADLDWLMALRRMDLRHRTISEVDVATPASSNTDAEEQTIRYLKFELEFPDESLQDRSNKADQDHQSMEQRIGLLMWGMKAFERDADSSIEPAKWKESLQAAMSRSGLEDGEYDPAETAPAFVAAVCVRDHAIELNPEEFGWCVNTICAAIEKTANEWGPLAATERHAFEGDIPAANVIAKLLGYALPKDLQTRVMTCFASAMTHPDQRVVESCAIGVGEHLFSKDRALAERFVHAINYKQKLIVQHVEDHRKSEFGEGPSYEQRRIQIANEVRNAFIEDTVEETPLVDGQFTQDHIESLPVILSALLRVPRDPLAVPSFLHASTAMVHWWDLMAADRRRRRDAPVEILNSLRLLLSQFLLQCDQSEIERVLAPILDAASQHPEELELLLLAIIERQCEMQESENFWIAWELYASEMRSATWLPHVDERGCQGAKLMRAVFLSENWAKLFRPWEPLEGNESRIHDLLSATPSSVARLESYVNYLASVGVSTCPESFVQLAEVVDSVPMEGWRSKPGVVSTLELLLQRFLYAEPVRLKRNPKIRSAVLLLLDRLVQAGSSIGYQMRDDFVTPLPANEQF</sequence>
<dbReference type="InterPro" id="IPR003593">
    <property type="entry name" value="AAA+_ATPase"/>
</dbReference>